<keyword evidence="6 7" id="KW-0472">Membrane</keyword>
<feature type="transmembrane region" description="Helical" evidence="7">
    <location>
        <begin position="6"/>
        <end position="23"/>
    </location>
</feature>
<dbReference type="PANTHER" id="PTHR33884">
    <property type="entry name" value="UPF0410 PROTEIN YMGE"/>
    <property type="match status" value="1"/>
</dbReference>
<organism evidence="8 9">
    <name type="scientific">Pyruvatibacter mobilis</name>
    <dbReference type="NCBI Taxonomy" id="1712261"/>
    <lineage>
        <taxon>Bacteria</taxon>
        <taxon>Pseudomonadati</taxon>
        <taxon>Pseudomonadota</taxon>
        <taxon>Alphaproteobacteria</taxon>
        <taxon>Hyphomicrobiales</taxon>
        <taxon>Parvibaculaceae</taxon>
        <taxon>Pyruvatibacter</taxon>
    </lineage>
</organism>
<dbReference type="GO" id="GO:0005886">
    <property type="term" value="C:plasma membrane"/>
    <property type="evidence" value="ECO:0007669"/>
    <property type="project" value="UniProtKB-SubCell"/>
</dbReference>
<sequence length="81" mass="8340">MTGMGIILSILIGALAGWIAEQIMKADHGLLTNILLGIGGAIVLNFLLGLIGVGLGGIIGQLIVAIAGACLLIWVYRMIRS</sequence>
<keyword evidence="3" id="KW-1003">Cell membrane</keyword>
<proteinExistence type="inferred from homology"/>
<evidence type="ECO:0000256" key="6">
    <source>
        <dbReference type="ARBA" id="ARBA00023136"/>
    </source>
</evidence>
<dbReference type="Proteomes" id="UP000470384">
    <property type="component" value="Unassembled WGS sequence"/>
</dbReference>
<dbReference type="RefSeq" id="WP_160588556.1">
    <property type="nucleotide sequence ID" value="NZ_BMHN01000001.1"/>
</dbReference>
<evidence type="ECO:0000256" key="7">
    <source>
        <dbReference type="SAM" id="Phobius"/>
    </source>
</evidence>
<dbReference type="GeneID" id="300654149"/>
<dbReference type="PANTHER" id="PTHR33884:SF3">
    <property type="entry name" value="UPF0410 PROTEIN YMGE"/>
    <property type="match status" value="1"/>
</dbReference>
<comment type="similarity">
    <text evidence="2">Belongs to the UPF0410 family.</text>
</comment>
<evidence type="ECO:0000313" key="9">
    <source>
        <dbReference type="Proteomes" id="UP000470384"/>
    </source>
</evidence>
<keyword evidence="4 7" id="KW-0812">Transmembrane</keyword>
<evidence type="ECO:0000256" key="2">
    <source>
        <dbReference type="ARBA" id="ARBA00011006"/>
    </source>
</evidence>
<reference evidence="8 9" key="1">
    <citation type="journal article" date="2016" name="Int. J. Syst. Evol. Microbiol.">
        <title>Pyruvatibacter mobilis gen. nov., sp. nov., a marine bacterium from the culture broth of Picochlorum sp. 122.</title>
        <authorList>
            <person name="Wang G."/>
            <person name="Tang M."/>
            <person name="Wu H."/>
            <person name="Dai S."/>
            <person name="Li T."/>
            <person name="Chen C."/>
            <person name="He H."/>
            <person name="Fan J."/>
            <person name="Xiang W."/>
            <person name="Li X."/>
        </authorList>
    </citation>
    <scope>NUCLEOTIDE SEQUENCE [LARGE SCALE GENOMIC DNA]</scope>
    <source>
        <strain evidence="8 9">GYP-11</strain>
    </source>
</reference>
<keyword evidence="5 7" id="KW-1133">Transmembrane helix</keyword>
<feature type="transmembrane region" description="Helical" evidence="7">
    <location>
        <begin position="58"/>
        <end position="76"/>
    </location>
</feature>
<accession>A0A845QDI1</accession>
<evidence type="ECO:0000256" key="5">
    <source>
        <dbReference type="ARBA" id="ARBA00022989"/>
    </source>
</evidence>
<feature type="transmembrane region" description="Helical" evidence="7">
    <location>
        <begin position="30"/>
        <end position="52"/>
    </location>
</feature>
<comment type="caution">
    <text evidence="8">The sequence shown here is derived from an EMBL/GenBank/DDBJ whole genome shotgun (WGS) entry which is preliminary data.</text>
</comment>
<evidence type="ECO:0000313" key="8">
    <source>
        <dbReference type="EMBL" id="NBG96487.1"/>
    </source>
</evidence>
<evidence type="ECO:0000256" key="4">
    <source>
        <dbReference type="ARBA" id="ARBA00022692"/>
    </source>
</evidence>
<evidence type="ECO:0000256" key="3">
    <source>
        <dbReference type="ARBA" id="ARBA00022475"/>
    </source>
</evidence>
<evidence type="ECO:0000256" key="1">
    <source>
        <dbReference type="ARBA" id="ARBA00004651"/>
    </source>
</evidence>
<dbReference type="Pfam" id="PF04226">
    <property type="entry name" value="Transgly_assoc"/>
    <property type="match status" value="1"/>
</dbReference>
<dbReference type="EMBL" id="WXYQ01000009">
    <property type="protein sequence ID" value="NBG96487.1"/>
    <property type="molecule type" value="Genomic_DNA"/>
</dbReference>
<protein>
    <submittedName>
        <fullName evidence="8">GlsB/YeaQ/YmgE family stress response membrane protein</fullName>
    </submittedName>
</protein>
<dbReference type="AlphaFoldDB" id="A0A845QDI1"/>
<keyword evidence="9" id="KW-1185">Reference proteome</keyword>
<name>A0A845QDI1_9HYPH</name>
<gene>
    <name evidence="8" type="ORF">GTQ45_12155</name>
</gene>
<comment type="subcellular location">
    <subcellularLocation>
        <location evidence="1">Cell membrane</location>
        <topology evidence="1">Multi-pass membrane protein</topology>
    </subcellularLocation>
</comment>
<dbReference type="InterPro" id="IPR007341">
    <property type="entry name" value="Transgly_assoc"/>
</dbReference>